<organism evidence="1 2">
    <name type="scientific">Chimaeribacter arupi</name>
    <dbReference type="NCBI Taxonomy" id="2060066"/>
    <lineage>
        <taxon>Bacteria</taxon>
        <taxon>Pseudomonadati</taxon>
        <taxon>Pseudomonadota</taxon>
        <taxon>Gammaproteobacteria</taxon>
        <taxon>Enterobacterales</taxon>
        <taxon>Yersiniaceae</taxon>
        <taxon>Chimaeribacter</taxon>
    </lineage>
</organism>
<evidence type="ECO:0000313" key="2">
    <source>
        <dbReference type="Proteomes" id="UP000234626"/>
    </source>
</evidence>
<sequence length="93" mass="9977">MTEESMDEALFERALTPLAPAPQIGDRVLLVTVPSGTPPESYQLVVRITGLNAGHYVGEVVDTDAIEPAAQPGKYHPGQEVIFLRDHVQGLVG</sequence>
<dbReference type="AlphaFoldDB" id="A0A2N5EJF8"/>
<comment type="caution">
    <text evidence="1">The sequence shown here is derived from an EMBL/GenBank/DDBJ whole genome shotgun (WGS) entry which is preliminary data.</text>
</comment>
<gene>
    <name evidence="1" type="ORF">CYR34_17345</name>
</gene>
<reference evidence="1 2" key="1">
    <citation type="submission" date="2017-12" db="EMBL/GenBank/DDBJ databases">
        <title>Characterization of six clinical isolates of Enterochimera gen. nov., a novel genus of the Yersiniaciae family and the three species Enterochimera arupensis sp. nov., Enterochimera coloradensis sp. nov, and Enterochimera californica sp. nov.</title>
        <authorList>
            <person name="Rossi A."/>
            <person name="Fisher M."/>
        </authorList>
    </citation>
    <scope>NUCLEOTIDE SEQUENCE [LARGE SCALE GENOMIC DNA]</scope>
    <source>
        <strain evidence="1 2">2016Iso1</strain>
    </source>
</reference>
<evidence type="ECO:0000313" key="1">
    <source>
        <dbReference type="EMBL" id="PLR45697.1"/>
    </source>
</evidence>
<dbReference type="Proteomes" id="UP000234626">
    <property type="component" value="Unassembled WGS sequence"/>
</dbReference>
<proteinExistence type="predicted"/>
<name>A0A2N5EJF8_9GAMM</name>
<keyword evidence="2" id="KW-1185">Reference proteome</keyword>
<protein>
    <submittedName>
        <fullName evidence="1">Uncharacterized protein</fullName>
    </submittedName>
</protein>
<dbReference type="EMBL" id="PJZK01000021">
    <property type="protein sequence ID" value="PLR45697.1"/>
    <property type="molecule type" value="Genomic_DNA"/>
</dbReference>
<accession>A0A2N5EJF8</accession>